<reference evidence="1 2" key="1">
    <citation type="submission" date="2016-10" db="EMBL/GenBank/DDBJ databases">
        <authorList>
            <person name="de Groot N.N."/>
        </authorList>
    </citation>
    <scope>NUCLEOTIDE SEQUENCE [LARGE SCALE GENOMIC DNA]</scope>
    <source>
        <strain evidence="1 2">DSM 28129</strain>
    </source>
</reference>
<keyword evidence="2" id="KW-1185">Reference proteome</keyword>
<proteinExistence type="predicted"/>
<dbReference type="RefSeq" id="WP_091227875.1">
    <property type="nucleotide sequence ID" value="NZ_FNBG01000005.1"/>
</dbReference>
<dbReference type="OrthoDB" id="1737154at2"/>
<gene>
    <name evidence="1" type="ORF">SAMN04488542_105185</name>
</gene>
<evidence type="ECO:0008006" key="3">
    <source>
        <dbReference type="Google" id="ProtNLM"/>
    </source>
</evidence>
<sequence>MIKELKPNYDDDYSWHEVNCFFRAWSIALKSYHSSYFNNFLQAMFLNWTFFPESISATENDDFVLESNGNVLSPLFNVVAEKVYYSGEDQFYSEINTRISEKARLIIPGDIFNIYYNASYQTKHNDHYFIMKGYDEATRRYYILDNLHLKSGSSTLYEDFVIPWNTLYESNQLFFSHFQTSSAPYFWSIQQLSSVHTNNTKLIFQANLHILTKYIDSYKDHEFEQMISQHESKAEQIHQFFMKFNHKNTYFKILHNVFKSLDIDTTYFEELISAFRELKMKIPISLAGSEGSVSIFEQYTELEKSLLLHMRELILQYLQKDAETQLEIGLKRSEQLLLDDSQMLNETNVSWQLDEEVMSITHSSLRKTDTWISENEAFQLLWKNDDESDDLDVLEIAIENDNEPGLPFQSGIIIVYPHETVLFGPLQNIKMSLFVPQRLSDYSLKEIQYLQRSVRLKVRRDSDNGLLLYYKGPEDEEYVLFTDESLSPNFTEIGVFSRTWEHIDHTTMFTDFIVYNHKIHLKGSFEDERITS</sequence>
<evidence type="ECO:0000313" key="1">
    <source>
        <dbReference type="EMBL" id="SDF08703.1"/>
    </source>
</evidence>
<evidence type="ECO:0000313" key="2">
    <source>
        <dbReference type="Proteomes" id="UP000198972"/>
    </source>
</evidence>
<dbReference type="Proteomes" id="UP000198972">
    <property type="component" value="Unassembled WGS sequence"/>
</dbReference>
<dbReference type="AlphaFoldDB" id="A0A1G7I7X6"/>
<protein>
    <recommendedName>
        <fullName evidence="3">Butirosin biosynthesis protein H, N-terminal</fullName>
    </recommendedName>
</protein>
<organism evidence="1 2">
    <name type="scientific">Fontibacillus panacisegetis</name>
    <dbReference type="NCBI Taxonomy" id="670482"/>
    <lineage>
        <taxon>Bacteria</taxon>
        <taxon>Bacillati</taxon>
        <taxon>Bacillota</taxon>
        <taxon>Bacilli</taxon>
        <taxon>Bacillales</taxon>
        <taxon>Paenibacillaceae</taxon>
        <taxon>Fontibacillus</taxon>
    </lineage>
</organism>
<dbReference type="EMBL" id="FNBG01000005">
    <property type="protein sequence ID" value="SDF08703.1"/>
    <property type="molecule type" value="Genomic_DNA"/>
</dbReference>
<accession>A0A1G7I7X6</accession>
<name>A0A1G7I7X6_9BACL</name>
<dbReference type="STRING" id="670482.SAMN04488542_105185"/>